<organism evidence="5 6">
    <name type="scientific">Rurimicrobium arvi</name>
    <dbReference type="NCBI Taxonomy" id="2049916"/>
    <lineage>
        <taxon>Bacteria</taxon>
        <taxon>Pseudomonadati</taxon>
        <taxon>Bacteroidota</taxon>
        <taxon>Chitinophagia</taxon>
        <taxon>Chitinophagales</taxon>
        <taxon>Chitinophagaceae</taxon>
        <taxon>Rurimicrobium</taxon>
    </lineage>
</organism>
<sequence>MATTRPSWTGHLRFSLVTIPVQLFSGSKSTRNIPLHQLHKDTLKRVHNQPVVEGIGPIDRKDIVKGYEYKKGNHVVLTPDELDKIRLESNKQINITEFVDAAEIDEIYYDKPYYIVPDGDFAVEAYMIFQQALKKTGKLAIGELVLSAKEHLVAIKPYGSGMLLETLRYADEVRSADSFFSDLKAIKADKEQLDLAISLIEKKSAAFHPEDFDDSYETALYELIERKLKKLPLESKEPVRSTRVVNLMDALRQSLDEDDEAEEDDDDNSEEAKPKKKAHKSPVKKSAKSAKAAKPAAKATARRKRA</sequence>
<evidence type="ECO:0000313" key="6">
    <source>
        <dbReference type="Proteomes" id="UP001501410"/>
    </source>
</evidence>
<keyword evidence="1 2" id="KW-0238">DNA-binding</keyword>
<feature type="compositionally biased region" description="Basic residues" evidence="3">
    <location>
        <begin position="274"/>
        <end position="288"/>
    </location>
</feature>
<keyword evidence="6" id="KW-1185">Reference proteome</keyword>
<dbReference type="EMBL" id="BAABEZ010000002">
    <property type="protein sequence ID" value="GAA4449784.1"/>
    <property type="molecule type" value="Genomic_DNA"/>
</dbReference>
<evidence type="ECO:0000256" key="2">
    <source>
        <dbReference type="HAMAP-Rule" id="MF_01875"/>
    </source>
</evidence>
<dbReference type="CDD" id="cd00789">
    <property type="entry name" value="KU_like"/>
    <property type="match status" value="1"/>
</dbReference>
<accession>A0ABP8MFF5</accession>
<evidence type="ECO:0000313" key="5">
    <source>
        <dbReference type="EMBL" id="GAA4449784.1"/>
    </source>
</evidence>
<keyword evidence="2" id="KW-0233">DNA recombination</keyword>
<evidence type="ECO:0000256" key="3">
    <source>
        <dbReference type="SAM" id="MobiDB-lite"/>
    </source>
</evidence>
<name>A0ABP8MFF5_9BACT</name>
<feature type="compositionally biased region" description="Low complexity" evidence="3">
    <location>
        <begin position="289"/>
        <end position="299"/>
    </location>
</feature>
<dbReference type="InterPro" id="IPR016194">
    <property type="entry name" value="SPOC-like_C_dom_sf"/>
</dbReference>
<dbReference type="RefSeq" id="WP_344822270.1">
    <property type="nucleotide sequence ID" value="NZ_BAABEZ010000002.1"/>
</dbReference>
<dbReference type="InterPro" id="IPR006164">
    <property type="entry name" value="DNA_bd_Ku70/Ku80"/>
</dbReference>
<dbReference type="InterPro" id="IPR009187">
    <property type="entry name" value="Prok_Ku"/>
</dbReference>
<reference evidence="6" key="1">
    <citation type="journal article" date="2019" name="Int. J. Syst. Evol. Microbiol.">
        <title>The Global Catalogue of Microorganisms (GCM) 10K type strain sequencing project: providing services to taxonomists for standard genome sequencing and annotation.</title>
        <authorList>
            <consortium name="The Broad Institute Genomics Platform"/>
            <consortium name="The Broad Institute Genome Sequencing Center for Infectious Disease"/>
            <person name="Wu L."/>
            <person name="Ma J."/>
        </authorList>
    </citation>
    <scope>NUCLEOTIDE SEQUENCE [LARGE SCALE GENOMIC DNA]</scope>
    <source>
        <strain evidence="6">JCM 31921</strain>
    </source>
</reference>
<comment type="subunit">
    <text evidence="2">Homodimer. Interacts with LigD.</text>
</comment>
<keyword evidence="2" id="KW-0227">DNA damage</keyword>
<comment type="similarity">
    <text evidence="2">Belongs to the prokaryotic Ku family.</text>
</comment>
<evidence type="ECO:0000256" key="1">
    <source>
        <dbReference type="ARBA" id="ARBA00023125"/>
    </source>
</evidence>
<feature type="region of interest" description="Disordered" evidence="3">
    <location>
        <begin position="254"/>
        <end position="306"/>
    </location>
</feature>
<dbReference type="SUPFAM" id="SSF100939">
    <property type="entry name" value="SPOC domain-like"/>
    <property type="match status" value="1"/>
</dbReference>
<comment type="function">
    <text evidence="2">With LigD forms a non-homologous end joining (NHEJ) DNA repair enzyme, which repairs dsDNA breaks with reduced fidelity. Binds linear dsDNA with 5'- and 3'- overhangs but not closed circular dsDNA nor ssDNA. Recruits and stimulates the ligase activity of LigD.</text>
</comment>
<gene>
    <name evidence="2" type="primary">ku</name>
    <name evidence="5" type="ORF">GCM10023092_04640</name>
</gene>
<proteinExistence type="inferred from homology"/>
<dbReference type="PANTHER" id="PTHR41251:SF1">
    <property type="entry name" value="NON-HOMOLOGOUS END JOINING PROTEIN KU"/>
    <property type="match status" value="1"/>
</dbReference>
<protein>
    <recommendedName>
        <fullName evidence="2">Non-homologous end joining protein Ku</fullName>
    </recommendedName>
</protein>
<dbReference type="SMART" id="SM00559">
    <property type="entry name" value="Ku78"/>
    <property type="match status" value="1"/>
</dbReference>
<evidence type="ECO:0000259" key="4">
    <source>
        <dbReference type="SMART" id="SM00559"/>
    </source>
</evidence>
<dbReference type="PANTHER" id="PTHR41251">
    <property type="entry name" value="NON-HOMOLOGOUS END JOINING PROTEIN KU"/>
    <property type="match status" value="1"/>
</dbReference>
<dbReference type="PIRSF" id="PIRSF006493">
    <property type="entry name" value="Prok_Ku"/>
    <property type="match status" value="1"/>
</dbReference>
<dbReference type="Pfam" id="PF02735">
    <property type="entry name" value="Ku"/>
    <property type="match status" value="1"/>
</dbReference>
<feature type="compositionally biased region" description="Acidic residues" evidence="3">
    <location>
        <begin position="256"/>
        <end position="269"/>
    </location>
</feature>
<feature type="domain" description="Ku" evidence="4">
    <location>
        <begin position="55"/>
        <end position="185"/>
    </location>
</feature>
<dbReference type="Proteomes" id="UP001501410">
    <property type="component" value="Unassembled WGS sequence"/>
</dbReference>
<dbReference type="NCBIfam" id="TIGR02772">
    <property type="entry name" value="Ku_bact"/>
    <property type="match status" value="1"/>
</dbReference>
<comment type="caution">
    <text evidence="5">The sequence shown here is derived from an EMBL/GenBank/DDBJ whole genome shotgun (WGS) entry which is preliminary data.</text>
</comment>
<keyword evidence="2" id="KW-0234">DNA repair</keyword>
<dbReference type="HAMAP" id="MF_01875">
    <property type="entry name" value="Prokaryotic_Ku"/>
    <property type="match status" value="1"/>
</dbReference>
<dbReference type="Gene3D" id="2.40.290.10">
    <property type="match status" value="1"/>
</dbReference>